<reference evidence="3" key="1">
    <citation type="submission" date="2016-08" db="EMBL/GenBank/DDBJ databases">
        <title>Complete Genome Seqeunce of Paenibacillus sp. BIHB 4019 from tea rhizoplane.</title>
        <authorList>
            <person name="Thakur R."/>
            <person name="Swarnkar M.K."/>
            <person name="Gulati A."/>
        </authorList>
    </citation>
    <scope>NUCLEOTIDE SEQUENCE [LARGE SCALE GENOMIC DNA]</scope>
    <source>
        <strain evidence="3">BIHB4019</strain>
    </source>
</reference>
<evidence type="ECO:0000259" key="2">
    <source>
        <dbReference type="Pfam" id="PF09925"/>
    </source>
</evidence>
<accession>A0A1B2DG76</accession>
<feature type="transmembrane region" description="Helical" evidence="1">
    <location>
        <begin position="25"/>
        <end position="44"/>
    </location>
</feature>
<feature type="transmembrane region" description="Helical" evidence="1">
    <location>
        <begin position="417"/>
        <end position="435"/>
    </location>
</feature>
<feature type="transmembrane region" description="Helical" evidence="1">
    <location>
        <begin position="192"/>
        <end position="210"/>
    </location>
</feature>
<feature type="transmembrane region" description="Helical" evidence="1">
    <location>
        <begin position="168"/>
        <end position="186"/>
    </location>
</feature>
<feature type="domain" description="DUF2157" evidence="2">
    <location>
        <begin position="1"/>
        <end position="109"/>
    </location>
</feature>
<dbReference type="AlphaFoldDB" id="A0A1B2DG76"/>
<protein>
    <recommendedName>
        <fullName evidence="2">DUF2157 domain-containing protein</fullName>
    </recommendedName>
</protein>
<dbReference type="InterPro" id="IPR018677">
    <property type="entry name" value="DUF2157"/>
</dbReference>
<feature type="transmembrane region" description="Helical" evidence="1">
    <location>
        <begin position="56"/>
        <end position="80"/>
    </location>
</feature>
<name>A0A1B2DG76_9BACL</name>
<feature type="transmembrane region" description="Helical" evidence="1">
    <location>
        <begin position="441"/>
        <end position="458"/>
    </location>
</feature>
<evidence type="ECO:0000313" key="3">
    <source>
        <dbReference type="EMBL" id="ANY66718.1"/>
    </source>
</evidence>
<keyword evidence="1" id="KW-0812">Transmembrane</keyword>
<keyword evidence="1" id="KW-0472">Membrane</keyword>
<feature type="transmembrane region" description="Helical" evidence="1">
    <location>
        <begin position="593"/>
        <end position="609"/>
    </location>
</feature>
<dbReference type="Pfam" id="PF09925">
    <property type="entry name" value="DUF2157"/>
    <property type="match status" value="1"/>
</dbReference>
<keyword evidence="1" id="KW-1133">Transmembrane helix</keyword>
<organism evidence="3">
    <name type="scientific">Paenibacillus sp. BIHB 4019</name>
    <dbReference type="NCBI Taxonomy" id="1870819"/>
    <lineage>
        <taxon>Bacteria</taxon>
        <taxon>Bacillati</taxon>
        <taxon>Bacillota</taxon>
        <taxon>Bacilli</taxon>
        <taxon>Bacillales</taxon>
        <taxon>Paenibacillaceae</taxon>
        <taxon>Paenibacillus</taxon>
    </lineage>
</organism>
<feature type="transmembrane region" description="Helical" evidence="1">
    <location>
        <begin position="247"/>
        <end position="265"/>
    </location>
</feature>
<feature type="transmembrane region" description="Helical" evidence="1">
    <location>
        <begin position="470"/>
        <end position="487"/>
    </location>
</feature>
<feature type="transmembrane region" description="Helical" evidence="1">
    <location>
        <begin position="86"/>
        <end position="104"/>
    </location>
</feature>
<feature type="transmembrane region" description="Helical" evidence="1">
    <location>
        <begin position="395"/>
        <end position="410"/>
    </location>
</feature>
<feature type="transmembrane region" description="Helical" evidence="1">
    <location>
        <begin position="309"/>
        <end position="336"/>
    </location>
</feature>
<dbReference type="EMBL" id="CP016808">
    <property type="protein sequence ID" value="ANY66718.1"/>
    <property type="molecule type" value="Genomic_DNA"/>
</dbReference>
<feature type="transmembrane region" description="Helical" evidence="1">
    <location>
        <begin position="348"/>
        <end position="364"/>
    </location>
</feature>
<feature type="transmembrane region" description="Helical" evidence="1">
    <location>
        <begin position="136"/>
        <end position="156"/>
    </location>
</feature>
<feature type="transmembrane region" description="Helical" evidence="1">
    <location>
        <begin position="111"/>
        <end position="130"/>
    </location>
</feature>
<sequence length="651" mass="71606">MGIALLLAAIFYLFAANWSGLSSSHKMLTSGGFVLFFYVLSFGFSRCRLPLGLSAYLSGILLLAGCIAFGAAAALADQIYNLHQPPYVICLLSTLPSLLLAWITRYKPLYVLTYILAHFTLYFLFDYRLFTPNVEMNTLLADSAFVAFNLALFLLAQTKRLASEIVRLASFVMLHISLLNLAGAFGHAGLSLFMNVLDIAVIAACFYYFMRIRLDKTMLTLTALAASAYTVAKFIRFSLETESVFRFVLGILFVIALLTANVLFFRYMNKLGNKTTAAERTTEGVKESALKAAQQPVNTTAQKTADHHLLGSIVSTVITIVGIIIGSISVIGLVVLLTDENGPLKTQYALYALSLLFIVPMLLLPRVNAVVRYTVFTVGFAMGLVSIAWIGKAPLSVIFLAIAVISWLRLQGRIQHLITYMLMNIAAAIVLYQLLQNMHDAYSIIIISLTALNAAVYGSSFAGLSGERRAHMREGSLLFSYIFLLWMTSLDPVFAYSVALFNVLAFVLLTVAVFLFIKREQTLETAGSFFFWLLFLTIKYYDYLWTLLNKSVTLALLGIVALGLSYWFASRLLKSGGHYEGSDKPGFFIGKKVWLIAIVVLLQLGFISYETAANERIPSANNHATALAAPANDAVAAATISDSRFSDSYTG</sequence>
<feature type="transmembrane region" description="Helical" evidence="1">
    <location>
        <begin position="493"/>
        <end position="517"/>
    </location>
</feature>
<proteinExistence type="predicted"/>
<gene>
    <name evidence="3" type="ORF">BBD42_09770</name>
</gene>
<feature type="transmembrane region" description="Helical" evidence="1">
    <location>
        <begin position="529"/>
        <end position="548"/>
    </location>
</feature>
<evidence type="ECO:0000256" key="1">
    <source>
        <dbReference type="SAM" id="Phobius"/>
    </source>
</evidence>
<feature type="transmembrane region" description="Helical" evidence="1">
    <location>
        <begin position="554"/>
        <end position="573"/>
    </location>
</feature>